<keyword evidence="2" id="KW-1185">Reference proteome</keyword>
<organism evidence="1 2">
    <name type="scientific">Holothuria leucospilota</name>
    <name type="common">Black long sea cucumber</name>
    <name type="synonym">Mertensiothuria leucospilota</name>
    <dbReference type="NCBI Taxonomy" id="206669"/>
    <lineage>
        <taxon>Eukaryota</taxon>
        <taxon>Metazoa</taxon>
        <taxon>Echinodermata</taxon>
        <taxon>Eleutherozoa</taxon>
        <taxon>Echinozoa</taxon>
        <taxon>Holothuroidea</taxon>
        <taxon>Aspidochirotacea</taxon>
        <taxon>Aspidochirotida</taxon>
        <taxon>Holothuriidae</taxon>
        <taxon>Holothuria</taxon>
    </lineage>
</organism>
<evidence type="ECO:0000313" key="2">
    <source>
        <dbReference type="Proteomes" id="UP001152320"/>
    </source>
</evidence>
<protein>
    <submittedName>
        <fullName evidence="1">Uncharacterized protein</fullName>
    </submittedName>
</protein>
<evidence type="ECO:0000313" key="1">
    <source>
        <dbReference type="EMBL" id="KAJ8050948.1"/>
    </source>
</evidence>
<name>A0A9Q1CTX1_HOLLE</name>
<proteinExistence type="predicted"/>
<dbReference type="EMBL" id="JAIZAY010000001">
    <property type="protein sequence ID" value="KAJ8050948.1"/>
    <property type="molecule type" value="Genomic_DNA"/>
</dbReference>
<accession>A0A9Q1CTX1</accession>
<dbReference type="AlphaFoldDB" id="A0A9Q1CTX1"/>
<gene>
    <name evidence="1" type="ORF">HOLleu_04337</name>
</gene>
<reference evidence="1" key="1">
    <citation type="submission" date="2021-10" db="EMBL/GenBank/DDBJ databases">
        <title>Tropical sea cucumber genome reveals ecological adaptation and Cuvierian tubules defense mechanism.</title>
        <authorList>
            <person name="Chen T."/>
        </authorList>
    </citation>
    <scope>NUCLEOTIDE SEQUENCE</scope>
    <source>
        <strain evidence="1">Nanhai2018</strain>
        <tissue evidence="1">Muscle</tissue>
    </source>
</reference>
<comment type="caution">
    <text evidence="1">The sequence shown here is derived from an EMBL/GenBank/DDBJ whole genome shotgun (WGS) entry which is preliminary data.</text>
</comment>
<dbReference type="Proteomes" id="UP001152320">
    <property type="component" value="Chromosome 1"/>
</dbReference>
<sequence>MFKTLPRTLAQVFTVCELRPFDELVRPVAIANVLPLEDVIEVTGGRLFYTS</sequence>